<sequence>MRLPELAPEEQFLDLASEFSSGLVTTLPPNTEASTSHRARGPKQRNREPSSQARKESQRSRKPGRSPSASSPSSDESSVPTSASSSEAARSRESHELQELMKEALQTESRAWEVDAEVLMEMLSQHLQESQRRTRSARLRSNVLPKSARSRSS</sequence>
<organism evidence="2 3">
    <name type="scientific">Cymbomonas tetramitiformis</name>
    <dbReference type="NCBI Taxonomy" id="36881"/>
    <lineage>
        <taxon>Eukaryota</taxon>
        <taxon>Viridiplantae</taxon>
        <taxon>Chlorophyta</taxon>
        <taxon>Pyramimonadophyceae</taxon>
        <taxon>Pyramimonadales</taxon>
        <taxon>Pyramimonadaceae</taxon>
        <taxon>Cymbomonas</taxon>
    </lineage>
</organism>
<dbReference type="AlphaFoldDB" id="A0AAE0BHP6"/>
<feature type="region of interest" description="Disordered" evidence="1">
    <location>
        <begin position="23"/>
        <end position="103"/>
    </location>
</feature>
<dbReference type="Proteomes" id="UP001190700">
    <property type="component" value="Unassembled WGS sequence"/>
</dbReference>
<feature type="compositionally biased region" description="Low complexity" evidence="1">
    <location>
        <begin position="66"/>
        <end position="88"/>
    </location>
</feature>
<feature type="region of interest" description="Disordered" evidence="1">
    <location>
        <begin position="126"/>
        <end position="153"/>
    </location>
</feature>
<evidence type="ECO:0000313" key="2">
    <source>
        <dbReference type="EMBL" id="KAK3236791.1"/>
    </source>
</evidence>
<comment type="caution">
    <text evidence="2">The sequence shown here is derived from an EMBL/GenBank/DDBJ whole genome shotgun (WGS) entry which is preliminary data.</text>
</comment>
<reference evidence="2 3" key="1">
    <citation type="journal article" date="2015" name="Genome Biol. Evol.">
        <title>Comparative Genomics of a Bacterivorous Green Alga Reveals Evolutionary Causalities and Consequences of Phago-Mixotrophic Mode of Nutrition.</title>
        <authorList>
            <person name="Burns J.A."/>
            <person name="Paasch A."/>
            <person name="Narechania A."/>
            <person name="Kim E."/>
        </authorList>
    </citation>
    <scope>NUCLEOTIDE SEQUENCE [LARGE SCALE GENOMIC DNA]</scope>
    <source>
        <strain evidence="2 3">PLY_AMNH</strain>
    </source>
</reference>
<accession>A0AAE0BHP6</accession>
<evidence type="ECO:0000256" key="1">
    <source>
        <dbReference type="SAM" id="MobiDB-lite"/>
    </source>
</evidence>
<keyword evidence="3" id="KW-1185">Reference proteome</keyword>
<evidence type="ECO:0000313" key="3">
    <source>
        <dbReference type="Proteomes" id="UP001190700"/>
    </source>
</evidence>
<proteinExistence type="predicted"/>
<feature type="compositionally biased region" description="Polar residues" evidence="1">
    <location>
        <begin position="23"/>
        <end position="36"/>
    </location>
</feature>
<dbReference type="EMBL" id="LGRX02034842">
    <property type="protein sequence ID" value="KAK3236791.1"/>
    <property type="molecule type" value="Genomic_DNA"/>
</dbReference>
<feature type="compositionally biased region" description="Basic and acidic residues" evidence="1">
    <location>
        <begin position="45"/>
        <end position="59"/>
    </location>
</feature>
<feature type="compositionally biased region" description="Basic and acidic residues" evidence="1">
    <location>
        <begin position="89"/>
        <end position="102"/>
    </location>
</feature>
<protein>
    <submittedName>
        <fullName evidence="2">Uncharacterized protein</fullName>
    </submittedName>
</protein>
<name>A0AAE0BHP6_9CHLO</name>
<gene>
    <name evidence="2" type="ORF">CYMTET_53087</name>
</gene>